<dbReference type="AlphaFoldDB" id="A0A182SQ87"/>
<dbReference type="EnsemblMetazoa" id="AMAM011244-RA">
    <property type="protein sequence ID" value="AMAM011244-PA"/>
    <property type="gene ID" value="AMAM011244"/>
</dbReference>
<accession>A0A182SQ87</accession>
<keyword evidence="2" id="KW-1185">Reference proteome</keyword>
<evidence type="ECO:0000313" key="2">
    <source>
        <dbReference type="Proteomes" id="UP000075901"/>
    </source>
</evidence>
<dbReference type="Proteomes" id="UP000075901">
    <property type="component" value="Unassembled WGS sequence"/>
</dbReference>
<dbReference type="VEuPathDB" id="VectorBase:AMAM011244"/>
<protein>
    <submittedName>
        <fullName evidence="1">Uncharacterized protein</fullName>
    </submittedName>
</protein>
<organism evidence="1 2">
    <name type="scientific">Anopheles maculatus</name>
    <dbReference type="NCBI Taxonomy" id="74869"/>
    <lineage>
        <taxon>Eukaryota</taxon>
        <taxon>Metazoa</taxon>
        <taxon>Ecdysozoa</taxon>
        <taxon>Arthropoda</taxon>
        <taxon>Hexapoda</taxon>
        <taxon>Insecta</taxon>
        <taxon>Pterygota</taxon>
        <taxon>Neoptera</taxon>
        <taxon>Endopterygota</taxon>
        <taxon>Diptera</taxon>
        <taxon>Nematocera</taxon>
        <taxon>Culicoidea</taxon>
        <taxon>Culicidae</taxon>
        <taxon>Anophelinae</taxon>
        <taxon>Anopheles</taxon>
        <taxon>Anopheles maculatus group</taxon>
    </lineage>
</organism>
<reference evidence="2" key="1">
    <citation type="submission" date="2013-09" db="EMBL/GenBank/DDBJ databases">
        <title>The Genome Sequence of Anopheles maculatus species B.</title>
        <authorList>
            <consortium name="The Broad Institute Genomics Platform"/>
            <person name="Neafsey D.E."/>
            <person name="Besansky N."/>
            <person name="Howell P."/>
            <person name="Walton C."/>
            <person name="Young S.K."/>
            <person name="Zeng Q."/>
            <person name="Gargeya S."/>
            <person name="Fitzgerald M."/>
            <person name="Haas B."/>
            <person name="Abouelleil A."/>
            <person name="Allen A.W."/>
            <person name="Alvarado L."/>
            <person name="Arachchi H.M."/>
            <person name="Berlin A.M."/>
            <person name="Chapman S.B."/>
            <person name="Gainer-Dewar J."/>
            <person name="Goldberg J."/>
            <person name="Griggs A."/>
            <person name="Gujja S."/>
            <person name="Hansen M."/>
            <person name="Howarth C."/>
            <person name="Imamovic A."/>
            <person name="Ireland A."/>
            <person name="Larimer J."/>
            <person name="McCowan C."/>
            <person name="Murphy C."/>
            <person name="Pearson M."/>
            <person name="Poon T.W."/>
            <person name="Priest M."/>
            <person name="Roberts A."/>
            <person name="Saif S."/>
            <person name="Shea T."/>
            <person name="Sisk P."/>
            <person name="Sykes S."/>
            <person name="Wortman J."/>
            <person name="Nusbaum C."/>
            <person name="Birren B."/>
        </authorList>
    </citation>
    <scope>NUCLEOTIDE SEQUENCE [LARGE SCALE GENOMIC DNA]</scope>
    <source>
        <strain evidence="2">maculatus3</strain>
    </source>
</reference>
<proteinExistence type="predicted"/>
<reference evidence="1" key="2">
    <citation type="submission" date="2020-05" db="UniProtKB">
        <authorList>
            <consortium name="EnsemblMetazoa"/>
        </authorList>
    </citation>
    <scope>IDENTIFICATION</scope>
    <source>
        <strain evidence="1">maculatus3</strain>
    </source>
</reference>
<name>A0A182SQ87_9DIPT</name>
<sequence>MDSETASSSGSASSVVGYCLFAADGSTNGSHRTRTGSITMMDGMSVWSPMDTSSDHHHSDGDGDCDYNENKVTVSFCANAITADAVEQLTVKESDCQMQLMTKPSEVAVVVDTPNNRVRMALGVLIRLMLPVTHGVARGWKGLRGLSVLALLRKARETHGLLTTLFAVAANTVSMSLSSVQGRCNK</sequence>
<evidence type="ECO:0000313" key="1">
    <source>
        <dbReference type="EnsemblMetazoa" id="AMAM011244-PA"/>
    </source>
</evidence>